<evidence type="ECO:0000313" key="3">
    <source>
        <dbReference type="Proteomes" id="UP000008383"/>
    </source>
</evidence>
<dbReference type="Proteomes" id="UP000008383">
    <property type="component" value="Unassembled WGS sequence"/>
</dbReference>
<dbReference type="AlphaFoldDB" id="D4D4P1"/>
<organism evidence="2 3">
    <name type="scientific">Trichophyton verrucosum (strain HKI 0517)</name>
    <dbReference type="NCBI Taxonomy" id="663202"/>
    <lineage>
        <taxon>Eukaryota</taxon>
        <taxon>Fungi</taxon>
        <taxon>Dikarya</taxon>
        <taxon>Ascomycota</taxon>
        <taxon>Pezizomycotina</taxon>
        <taxon>Eurotiomycetes</taxon>
        <taxon>Eurotiomycetidae</taxon>
        <taxon>Onygenales</taxon>
        <taxon>Arthrodermataceae</taxon>
        <taxon>Trichophyton</taxon>
    </lineage>
</organism>
<dbReference type="RefSeq" id="XP_003023794.1">
    <property type="nucleotide sequence ID" value="XM_003023748.1"/>
</dbReference>
<dbReference type="GeneID" id="9582375"/>
<accession>D4D4P1</accession>
<keyword evidence="3" id="KW-1185">Reference proteome</keyword>
<protein>
    <submittedName>
        <fullName evidence="2">Uncharacterized protein</fullName>
    </submittedName>
</protein>
<feature type="non-terminal residue" evidence="2">
    <location>
        <position position="1"/>
    </location>
</feature>
<feature type="region of interest" description="Disordered" evidence="1">
    <location>
        <begin position="52"/>
        <end position="74"/>
    </location>
</feature>
<gene>
    <name evidence="2" type="ORF">TRV_02057</name>
</gene>
<proteinExistence type="predicted"/>
<dbReference type="HOGENOM" id="CLU_2694763_0_0_1"/>
<dbReference type="KEGG" id="tve:TRV_02057"/>
<dbReference type="EMBL" id="ACYE01000106">
    <property type="protein sequence ID" value="EFE43176.1"/>
    <property type="molecule type" value="Genomic_DNA"/>
</dbReference>
<evidence type="ECO:0000313" key="2">
    <source>
        <dbReference type="EMBL" id="EFE43176.1"/>
    </source>
</evidence>
<feature type="compositionally biased region" description="Polar residues" evidence="1">
    <location>
        <begin position="52"/>
        <end position="64"/>
    </location>
</feature>
<comment type="caution">
    <text evidence="2">The sequence shown here is derived from an EMBL/GenBank/DDBJ whole genome shotgun (WGS) entry which is preliminary data.</text>
</comment>
<evidence type="ECO:0000256" key="1">
    <source>
        <dbReference type="SAM" id="MobiDB-lite"/>
    </source>
</evidence>
<sequence length="74" mass="8045">EGKGHSWIDAQGSSNRDLCVLLESQVDGKLQEGETRAEVSLLFLGLGMNKKATTGQFPNKQTTGGIAKKRKEKK</sequence>
<reference evidence="3" key="1">
    <citation type="journal article" date="2011" name="Genome Biol.">
        <title>Comparative and functional genomics provide insights into the pathogenicity of dermatophytic fungi.</title>
        <authorList>
            <person name="Burmester A."/>
            <person name="Shelest E."/>
            <person name="Gloeckner G."/>
            <person name="Heddergott C."/>
            <person name="Schindler S."/>
            <person name="Staib P."/>
            <person name="Heidel A."/>
            <person name="Felder M."/>
            <person name="Petzold A."/>
            <person name="Szafranski K."/>
            <person name="Feuermann M."/>
            <person name="Pedruzzi I."/>
            <person name="Priebe S."/>
            <person name="Groth M."/>
            <person name="Winkler R."/>
            <person name="Li W."/>
            <person name="Kniemeyer O."/>
            <person name="Schroeckh V."/>
            <person name="Hertweck C."/>
            <person name="Hube B."/>
            <person name="White T.C."/>
            <person name="Platzer M."/>
            <person name="Guthke R."/>
            <person name="Heitman J."/>
            <person name="Woestemeyer J."/>
            <person name="Zipfel P.F."/>
            <person name="Monod M."/>
            <person name="Brakhage A.A."/>
        </authorList>
    </citation>
    <scope>NUCLEOTIDE SEQUENCE [LARGE SCALE GENOMIC DNA]</scope>
    <source>
        <strain evidence="3">HKI 0517</strain>
    </source>
</reference>
<name>D4D4P1_TRIVH</name>